<keyword evidence="4 5" id="KW-0326">Glycosidase</keyword>
<keyword evidence="3 5" id="KW-0378">Hydrolase</keyword>
<dbReference type="Proteomes" id="UP001205920">
    <property type="component" value="Unassembled WGS sequence"/>
</dbReference>
<evidence type="ECO:0000256" key="4">
    <source>
        <dbReference type="ARBA" id="ARBA00023295"/>
    </source>
</evidence>
<gene>
    <name evidence="8" type="ORF">JMN37_03610</name>
</gene>
<dbReference type="InterPro" id="IPR013320">
    <property type="entry name" value="ConA-like_dom_sf"/>
</dbReference>
<organism evidence="8 9">
    <name type="scientific">Corynebacterium lipophilum</name>
    <dbReference type="NCBI Taxonomy" id="2804918"/>
    <lineage>
        <taxon>Bacteria</taxon>
        <taxon>Bacillati</taxon>
        <taxon>Actinomycetota</taxon>
        <taxon>Actinomycetes</taxon>
        <taxon>Mycobacteriales</taxon>
        <taxon>Corynebacteriaceae</taxon>
        <taxon>Corynebacterium</taxon>
    </lineage>
</organism>
<evidence type="ECO:0000256" key="3">
    <source>
        <dbReference type="ARBA" id="ARBA00022801"/>
    </source>
</evidence>
<dbReference type="Gene3D" id="2.60.120.560">
    <property type="entry name" value="Exo-inulinase, domain 1"/>
    <property type="match status" value="1"/>
</dbReference>
<name>A0AAW5HWE8_9CORY</name>
<dbReference type="Gene3D" id="2.115.10.20">
    <property type="entry name" value="Glycosyl hydrolase domain, family 43"/>
    <property type="match status" value="1"/>
</dbReference>
<dbReference type="RefSeq" id="WP_070479446.1">
    <property type="nucleotide sequence ID" value="NZ_JAEUWV010000003.1"/>
</dbReference>
<evidence type="ECO:0000313" key="9">
    <source>
        <dbReference type="Proteomes" id="UP001205920"/>
    </source>
</evidence>
<dbReference type="PANTHER" id="PTHR43101:SF1">
    <property type="entry name" value="BETA-FRUCTOSIDASE"/>
    <property type="match status" value="1"/>
</dbReference>
<sequence length="462" mass="50610">MSTFRPELHVTADSGILEGPAGVIFDGREGENNWHIFYQYRPTPEAPSRWGHNVSDGDPFSWVECNDAIVPAGGESAVRAGAVIGAPEGIYLYFTSATAAGNTIQLAHAPELEGLCDELLEDTNATPGVQRLGDIVEDTPEYNNFRSPCVVPDWKDDEREEHDGWLMLAITGSVDTPKPVVLRSIDGVEWRFEGPLTFDGDPGIDLDETLVAPRICRLRDEVDSKIYDVFFFTLERGGKDRSAYIIGKLENNTFRVTTPAQALDFGHDFTRPRNTNYLPVAMDPAQRYQGTYLFGFMTPSGRQGSPTKEPNWETEGWANTLTLPRYVTLQDGHLYQVPAPGLPEAVSTTRGAHLWTALCEISAGGSVVAEIVDGNGEVAARVTHAGDKLTVDRFDGQVAEAEIGEDEEDTITVIVDGSTLEVYADGGAVVMSSRIWPENGCIGIRSRAKGDASILNEWRRSR</sequence>
<evidence type="ECO:0000259" key="7">
    <source>
        <dbReference type="Pfam" id="PF08244"/>
    </source>
</evidence>
<dbReference type="InterPro" id="IPR013148">
    <property type="entry name" value="Glyco_hydro_32_N"/>
</dbReference>
<protein>
    <recommendedName>
        <fullName evidence="2">beta-fructofuranosidase</fullName>
        <ecNumber evidence="2">3.2.1.26</ecNumber>
    </recommendedName>
</protein>
<evidence type="ECO:0000256" key="2">
    <source>
        <dbReference type="ARBA" id="ARBA00012758"/>
    </source>
</evidence>
<evidence type="ECO:0000256" key="1">
    <source>
        <dbReference type="ARBA" id="ARBA00009902"/>
    </source>
</evidence>
<proteinExistence type="inferred from homology"/>
<dbReference type="Pfam" id="PF08244">
    <property type="entry name" value="Glyco_hydro_32C"/>
    <property type="match status" value="1"/>
</dbReference>
<evidence type="ECO:0000256" key="5">
    <source>
        <dbReference type="RuleBase" id="RU362110"/>
    </source>
</evidence>
<reference evidence="8 9" key="1">
    <citation type="submission" date="2021-01" db="EMBL/GenBank/DDBJ databases">
        <title>Identification and Characterization of Corynebacterium sp.</title>
        <authorList>
            <person name="Luo Q."/>
            <person name="Qu P."/>
            <person name="Chen Q."/>
        </authorList>
    </citation>
    <scope>NUCLEOTIDE SEQUENCE [LARGE SCALE GENOMIC DNA]</scope>
    <source>
        <strain evidence="8 9">MC-18</strain>
    </source>
</reference>
<dbReference type="EC" id="3.2.1.26" evidence="2"/>
<dbReference type="GO" id="GO:0005975">
    <property type="term" value="P:carbohydrate metabolic process"/>
    <property type="evidence" value="ECO:0007669"/>
    <property type="project" value="InterPro"/>
</dbReference>
<feature type="domain" description="Glycosyl hydrolase family 32 N-terminal" evidence="6">
    <location>
        <begin position="9"/>
        <end position="338"/>
    </location>
</feature>
<dbReference type="SMART" id="SM00640">
    <property type="entry name" value="Glyco_32"/>
    <property type="match status" value="1"/>
</dbReference>
<dbReference type="InterPro" id="IPR051214">
    <property type="entry name" value="GH32_Enzymes"/>
</dbReference>
<dbReference type="GO" id="GO:0004564">
    <property type="term" value="F:beta-fructofuranosidase activity"/>
    <property type="evidence" value="ECO:0007669"/>
    <property type="project" value="UniProtKB-EC"/>
</dbReference>
<keyword evidence="9" id="KW-1185">Reference proteome</keyword>
<accession>A0AAW5HWE8</accession>
<comment type="caution">
    <text evidence="8">The sequence shown here is derived from an EMBL/GenBank/DDBJ whole genome shotgun (WGS) entry which is preliminary data.</text>
</comment>
<evidence type="ECO:0000313" key="8">
    <source>
        <dbReference type="EMBL" id="MCO6394076.1"/>
    </source>
</evidence>
<evidence type="ECO:0000259" key="6">
    <source>
        <dbReference type="Pfam" id="PF00251"/>
    </source>
</evidence>
<dbReference type="Pfam" id="PF00251">
    <property type="entry name" value="Glyco_hydro_32N"/>
    <property type="match status" value="1"/>
</dbReference>
<comment type="similarity">
    <text evidence="1 5">Belongs to the glycosyl hydrolase 32 family.</text>
</comment>
<dbReference type="InterPro" id="IPR013189">
    <property type="entry name" value="Glyco_hydro_32_C"/>
</dbReference>
<dbReference type="SUPFAM" id="SSF75005">
    <property type="entry name" value="Arabinanase/levansucrase/invertase"/>
    <property type="match status" value="1"/>
</dbReference>
<dbReference type="SUPFAM" id="SSF49899">
    <property type="entry name" value="Concanavalin A-like lectins/glucanases"/>
    <property type="match status" value="1"/>
</dbReference>
<dbReference type="AlphaFoldDB" id="A0AAW5HWE8"/>
<dbReference type="InterPro" id="IPR023296">
    <property type="entry name" value="Glyco_hydro_beta-prop_sf"/>
</dbReference>
<dbReference type="InterPro" id="IPR001362">
    <property type="entry name" value="Glyco_hydro_32"/>
</dbReference>
<feature type="domain" description="Glycosyl hydrolase family 32 C-terminal" evidence="7">
    <location>
        <begin position="380"/>
        <end position="453"/>
    </location>
</feature>
<dbReference type="EMBL" id="JAEUWV010000003">
    <property type="protein sequence ID" value="MCO6394076.1"/>
    <property type="molecule type" value="Genomic_DNA"/>
</dbReference>
<dbReference type="PANTHER" id="PTHR43101">
    <property type="entry name" value="BETA-FRUCTOSIDASE"/>
    <property type="match status" value="1"/>
</dbReference>